<dbReference type="SMART" id="SM00355">
    <property type="entry name" value="ZnF_C2H2"/>
    <property type="match status" value="3"/>
</dbReference>
<reference evidence="3 4" key="1">
    <citation type="submission" date="2015-12" db="EMBL/GenBank/DDBJ databases">
        <title>The genome of Folsomia candida.</title>
        <authorList>
            <person name="Faddeeva A."/>
            <person name="Derks M.F."/>
            <person name="Anvar Y."/>
            <person name="Smit S."/>
            <person name="Van Straalen N."/>
            <person name="Roelofs D."/>
        </authorList>
    </citation>
    <scope>NUCLEOTIDE SEQUENCE [LARGE SCALE GENOMIC DNA]</scope>
    <source>
        <strain evidence="3 4">VU population</strain>
        <tissue evidence="3">Whole body</tissue>
    </source>
</reference>
<keyword evidence="4" id="KW-1185">Reference proteome</keyword>
<proteinExistence type="predicted"/>
<dbReference type="OrthoDB" id="654211at2759"/>
<accession>A0A226DVZ1</accession>
<feature type="domain" description="C2H2-type" evidence="2">
    <location>
        <begin position="407"/>
        <end position="429"/>
    </location>
</feature>
<dbReference type="AlphaFoldDB" id="A0A226DVZ1"/>
<feature type="compositionally biased region" description="Polar residues" evidence="1">
    <location>
        <begin position="116"/>
        <end position="137"/>
    </location>
</feature>
<dbReference type="PROSITE" id="PS00028">
    <property type="entry name" value="ZINC_FINGER_C2H2_1"/>
    <property type="match status" value="2"/>
</dbReference>
<evidence type="ECO:0000259" key="2">
    <source>
        <dbReference type="PROSITE" id="PS00028"/>
    </source>
</evidence>
<dbReference type="InterPro" id="IPR013087">
    <property type="entry name" value="Znf_C2H2_type"/>
</dbReference>
<protein>
    <submittedName>
        <fullName evidence="3">Oocyte zinc finger protein XlCOF26</fullName>
    </submittedName>
</protein>
<comment type="caution">
    <text evidence="3">The sequence shown here is derived from an EMBL/GenBank/DDBJ whole genome shotgun (WGS) entry which is preliminary data.</text>
</comment>
<organism evidence="3 4">
    <name type="scientific">Folsomia candida</name>
    <name type="common">Springtail</name>
    <dbReference type="NCBI Taxonomy" id="158441"/>
    <lineage>
        <taxon>Eukaryota</taxon>
        <taxon>Metazoa</taxon>
        <taxon>Ecdysozoa</taxon>
        <taxon>Arthropoda</taxon>
        <taxon>Hexapoda</taxon>
        <taxon>Collembola</taxon>
        <taxon>Entomobryomorpha</taxon>
        <taxon>Isotomoidea</taxon>
        <taxon>Isotomidae</taxon>
        <taxon>Proisotominae</taxon>
        <taxon>Folsomia</taxon>
    </lineage>
</organism>
<feature type="compositionally biased region" description="Polar residues" evidence="1">
    <location>
        <begin position="224"/>
        <end position="258"/>
    </location>
</feature>
<feature type="compositionally biased region" description="Basic and acidic residues" evidence="1">
    <location>
        <begin position="76"/>
        <end position="90"/>
    </location>
</feature>
<feature type="region of interest" description="Disordered" evidence="1">
    <location>
        <begin position="203"/>
        <end position="274"/>
    </location>
</feature>
<dbReference type="EMBL" id="LNIX01000011">
    <property type="protein sequence ID" value="OXA48877.1"/>
    <property type="molecule type" value="Genomic_DNA"/>
</dbReference>
<sequence length="663" mass="76371">MKTEKRKGGGSHNNEQAATGSLYADMLSDEMEEDYFLDLEEDLLEISAAAERPRQKPASLIMHETQESAESFDADGNTKRKSLETKRTSEGIRSFHFRPLQNLLFPDEDEDEPKSSRSWKSKTNSDYSSQNYNQTELLNREDKSKDRKSRPLQRYSNADKKVGLRHGHQSPASKPADVKRRKLNKKEEVNFLCCHRKRASQTPAPVYEYQSDEGNDDQDKSHRQLTSTSILKQNDDSTTSASNQAAYKFSQSVFQSQRKQNHHHEQVSPKTVTNNSSFVIESHDTQNDDGALNVDDEDRMDVDDMIENAKTNLNEWKIDAVIQRVTQFKQKLNSANGATKRVRNNVVHEELNKIQEILNSEEIQILGKVDDYIEYVEPHNDSLDQAIEAMRTLLQNRKNKSLDSVQCTTDCSSMFNHLGHARKHFLSVHLKLNCWKCRKCQTMYARRENLLIHISAFHFEIKHDCADCKMKLSFSRLYNHTRLGHYTPTGQQVLYSPSQKVIQFRLFKSIDITENEGFTFNLFKVNWIDKNDVPYNVSIGISKFANLPEVCRLLWKEIERACTDPDSYPEWVRACGSARKEWYKGNRIDCTSAVSLEIPAVGKGVANQVKGAARRHYDSIKILATDECEIDLRYQMPAIVTQLDTFLDDLPAYNRNYVLGKRK</sequence>
<feature type="domain" description="C2H2-type" evidence="2">
    <location>
        <begin position="437"/>
        <end position="458"/>
    </location>
</feature>
<evidence type="ECO:0000313" key="3">
    <source>
        <dbReference type="EMBL" id="OXA48877.1"/>
    </source>
</evidence>
<name>A0A226DVZ1_FOLCA</name>
<evidence type="ECO:0000313" key="4">
    <source>
        <dbReference type="Proteomes" id="UP000198287"/>
    </source>
</evidence>
<feature type="region of interest" description="Disordered" evidence="1">
    <location>
        <begin position="48"/>
        <end position="184"/>
    </location>
</feature>
<evidence type="ECO:0000256" key="1">
    <source>
        <dbReference type="SAM" id="MobiDB-lite"/>
    </source>
</evidence>
<dbReference type="Proteomes" id="UP000198287">
    <property type="component" value="Unassembled WGS sequence"/>
</dbReference>
<feature type="region of interest" description="Disordered" evidence="1">
    <location>
        <begin position="1"/>
        <end position="25"/>
    </location>
</feature>
<gene>
    <name evidence="3" type="ORF">Fcan01_16467</name>
</gene>